<name>A0AAP9H8F3_9GAMM</name>
<reference evidence="3" key="1">
    <citation type="submission" date="2017-11" db="EMBL/GenBank/DDBJ databases">
        <title>Genome sequence of Pantoea sp. MSR2.</title>
        <authorList>
            <person name="Nascimento F.X."/>
        </authorList>
    </citation>
    <scope>NUCLEOTIDE SEQUENCE [LARGE SCALE GENOMIC DNA]</scope>
    <source>
        <strain evidence="3">MSR2</strain>
    </source>
</reference>
<gene>
    <name evidence="2" type="ORF">CTZ24_05225</name>
    <name evidence="1" type="ORF">Q3404_11650</name>
</gene>
<dbReference type="EMBL" id="CP024636">
    <property type="protein sequence ID" value="QGR08675.1"/>
    <property type="molecule type" value="Genomic_DNA"/>
</dbReference>
<evidence type="ECO:0000313" key="3">
    <source>
        <dbReference type="Proteomes" id="UP000424872"/>
    </source>
</evidence>
<dbReference type="EMBL" id="JAUOOM010000010">
    <property type="protein sequence ID" value="MDO6407230.1"/>
    <property type="molecule type" value="Genomic_DNA"/>
</dbReference>
<evidence type="ECO:0000313" key="4">
    <source>
        <dbReference type="Proteomes" id="UP001171299"/>
    </source>
</evidence>
<dbReference type="AlphaFoldDB" id="A0AAP9H8F3"/>
<evidence type="ECO:0000313" key="2">
    <source>
        <dbReference type="EMBL" id="QGR08675.1"/>
    </source>
</evidence>
<dbReference type="Proteomes" id="UP000424872">
    <property type="component" value="Chromosome"/>
</dbReference>
<dbReference type="RefSeq" id="WP_208724984.1">
    <property type="nucleotide sequence ID" value="NZ_CP024636.1"/>
</dbReference>
<dbReference type="Pfam" id="PF06711">
    <property type="entry name" value="DUF1198"/>
    <property type="match status" value="1"/>
</dbReference>
<dbReference type="InterPro" id="IPR009587">
    <property type="entry name" value="DUF1198"/>
</dbReference>
<dbReference type="Proteomes" id="UP001171299">
    <property type="component" value="Unassembled WGS sequence"/>
</dbReference>
<evidence type="ECO:0000313" key="1">
    <source>
        <dbReference type="EMBL" id="MDO6407230.1"/>
    </source>
</evidence>
<sequence length="166" mass="18969">MIWLILATLVVVFVVGFRLLTAGSRHAAQSLSKRLQLPPVHVESMLSLMGKEAAKEFTDYITGDNENHLQNAAAVLLIWQVCIVDGEEENMRRWHQILSRAHFSPVITQQQLLLAMGFLRELEPDREEMNLMRERFNGAFLPGVELEGKADEESNLVSLSDYRKRH</sequence>
<organism evidence="2 3">
    <name type="scientific">Pantoea phytobeneficialis</name>
    <dbReference type="NCBI Taxonomy" id="2052056"/>
    <lineage>
        <taxon>Bacteria</taxon>
        <taxon>Pseudomonadati</taxon>
        <taxon>Pseudomonadota</taxon>
        <taxon>Gammaproteobacteria</taxon>
        <taxon>Enterobacterales</taxon>
        <taxon>Erwiniaceae</taxon>
        <taxon>Pantoea</taxon>
    </lineage>
</organism>
<accession>A0AAP9H8F3</accession>
<proteinExistence type="predicted"/>
<dbReference type="KEGG" id="ppho:CTZ24_05225"/>
<reference evidence="2" key="2">
    <citation type="journal article" date="2020" name="Environ. Microbiol.">
        <title>The extreme plant-growth-promoting properties of Pantoea phytobeneficialis MSR2 revealed by functional and genomic analysis.</title>
        <authorList>
            <person name="Nascimento F.X."/>
            <person name="Hernandez A.G."/>
            <person name="Glick B.R."/>
            <person name="Rossi M.J."/>
        </authorList>
    </citation>
    <scope>NUCLEOTIDE SEQUENCE</scope>
    <source>
        <strain evidence="2">MSR2</strain>
    </source>
</reference>
<protein>
    <submittedName>
        <fullName evidence="1">DUF1198 family protein</fullName>
    </submittedName>
</protein>
<keyword evidence="4" id="KW-1185">Reference proteome</keyword>
<reference evidence="1" key="3">
    <citation type="submission" date="2023-07" db="EMBL/GenBank/DDBJ databases">
        <title>The extreme plant-growth-promoting properties of Pantoea phytobeneficialis PF55 revealed by functional and genomic analysis.</title>
        <authorList>
            <person name="Nascimento F.X."/>
            <person name="Marcio R.J."/>
        </authorList>
    </citation>
    <scope>NUCLEOTIDE SEQUENCE</scope>
    <source>
        <strain evidence="1">PF55</strain>
    </source>
</reference>